<dbReference type="AlphaFoldDB" id="A0AA39K1E5"/>
<keyword evidence="2" id="KW-1185">Reference proteome</keyword>
<organism evidence="1 2">
    <name type="scientific">Armillaria tabescens</name>
    <name type="common">Ringless honey mushroom</name>
    <name type="synonym">Agaricus tabescens</name>
    <dbReference type="NCBI Taxonomy" id="1929756"/>
    <lineage>
        <taxon>Eukaryota</taxon>
        <taxon>Fungi</taxon>
        <taxon>Dikarya</taxon>
        <taxon>Basidiomycota</taxon>
        <taxon>Agaricomycotina</taxon>
        <taxon>Agaricomycetes</taxon>
        <taxon>Agaricomycetidae</taxon>
        <taxon>Agaricales</taxon>
        <taxon>Marasmiineae</taxon>
        <taxon>Physalacriaceae</taxon>
        <taxon>Desarmillaria</taxon>
    </lineage>
</organism>
<sequence length="220" mass="22725">MSATARNNTLDLPMVSTDIVISGSTLNQSIDVPSAGTAPEEVSITGVATITSDITAIHDVSPPDSAVGLALPSPTLLGGPTSSSEMDIEAVAPVSSSILADSHVECVSAEPPRGTAWFIGTEYPYVPGPLSAISNAASQRWYAVTHGIRVGVFLDAASATDVTSGVKNASMVMRKFQHQALQVFNNALASGKVRILPGKAQLHAGPPFIIVTSDSEEDVE</sequence>
<dbReference type="EMBL" id="JAUEPS010000030">
    <property type="protein sequence ID" value="KAK0452811.1"/>
    <property type="molecule type" value="Genomic_DNA"/>
</dbReference>
<reference evidence="1" key="1">
    <citation type="submission" date="2023-06" db="EMBL/GenBank/DDBJ databases">
        <authorList>
            <consortium name="Lawrence Berkeley National Laboratory"/>
            <person name="Ahrendt S."/>
            <person name="Sahu N."/>
            <person name="Indic B."/>
            <person name="Wong-Bajracharya J."/>
            <person name="Merenyi Z."/>
            <person name="Ke H.-M."/>
            <person name="Monk M."/>
            <person name="Kocsube S."/>
            <person name="Drula E."/>
            <person name="Lipzen A."/>
            <person name="Balint B."/>
            <person name="Henrissat B."/>
            <person name="Andreopoulos B."/>
            <person name="Martin F.M."/>
            <person name="Harder C.B."/>
            <person name="Rigling D."/>
            <person name="Ford K.L."/>
            <person name="Foster G.D."/>
            <person name="Pangilinan J."/>
            <person name="Papanicolaou A."/>
            <person name="Barry K."/>
            <person name="LaButti K."/>
            <person name="Viragh M."/>
            <person name="Koriabine M."/>
            <person name="Yan M."/>
            <person name="Riley R."/>
            <person name="Champramary S."/>
            <person name="Plett K.L."/>
            <person name="Tsai I.J."/>
            <person name="Slot J."/>
            <person name="Sipos G."/>
            <person name="Plett J."/>
            <person name="Nagy L.G."/>
            <person name="Grigoriev I.V."/>
        </authorList>
    </citation>
    <scope>NUCLEOTIDE SEQUENCE</scope>
    <source>
        <strain evidence="1">CCBAS 213</strain>
    </source>
</reference>
<comment type="caution">
    <text evidence="1">The sequence shown here is derived from an EMBL/GenBank/DDBJ whole genome shotgun (WGS) entry which is preliminary data.</text>
</comment>
<protein>
    <submittedName>
        <fullName evidence="1">Uncharacterized protein</fullName>
    </submittedName>
</protein>
<gene>
    <name evidence="1" type="ORF">EV420DRAFT_1645664</name>
</gene>
<proteinExistence type="predicted"/>
<evidence type="ECO:0000313" key="2">
    <source>
        <dbReference type="Proteomes" id="UP001175211"/>
    </source>
</evidence>
<name>A0AA39K1E5_ARMTA</name>
<dbReference type="Proteomes" id="UP001175211">
    <property type="component" value="Unassembled WGS sequence"/>
</dbReference>
<dbReference type="GeneID" id="85361357"/>
<evidence type="ECO:0000313" key="1">
    <source>
        <dbReference type="EMBL" id="KAK0452811.1"/>
    </source>
</evidence>
<dbReference type="RefSeq" id="XP_060328147.1">
    <property type="nucleotide sequence ID" value="XM_060477809.1"/>
</dbReference>
<accession>A0AA39K1E5</accession>